<dbReference type="PANTHER" id="PTHR36435">
    <property type="entry name" value="SLR1288 PROTEIN"/>
    <property type="match status" value="1"/>
</dbReference>
<feature type="transmembrane region" description="Helical" evidence="1">
    <location>
        <begin position="16"/>
        <end position="35"/>
    </location>
</feature>
<evidence type="ECO:0000256" key="1">
    <source>
        <dbReference type="SAM" id="Phobius"/>
    </source>
</evidence>
<accession>A0ABW8I8Y5</accession>
<feature type="transmembrane region" description="Helical" evidence="1">
    <location>
        <begin position="161"/>
        <end position="182"/>
    </location>
</feature>
<feature type="transmembrane region" description="Helical" evidence="1">
    <location>
        <begin position="47"/>
        <end position="69"/>
    </location>
</feature>
<keyword evidence="1" id="KW-0472">Membrane</keyword>
<proteinExistence type="predicted"/>
<dbReference type="EMBL" id="JAUIYO010000006">
    <property type="protein sequence ID" value="MFK2825959.1"/>
    <property type="molecule type" value="Genomic_DNA"/>
</dbReference>
<organism evidence="3 4">
    <name type="scientific">Bacillus lumedeiriae</name>
    <dbReference type="NCBI Taxonomy" id="3058829"/>
    <lineage>
        <taxon>Bacteria</taxon>
        <taxon>Bacillati</taxon>
        <taxon>Bacillota</taxon>
        <taxon>Bacilli</taxon>
        <taxon>Bacillales</taxon>
        <taxon>Bacillaceae</taxon>
        <taxon>Bacillus</taxon>
    </lineage>
</organism>
<gene>
    <name evidence="3" type="ORF">QYG89_09820</name>
</gene>
<sequence>MNKFGLNSMRWSWKELLQLLFLTLVIVPFLVEFLLQNALYVLFQNSLYSGTLTGLVMAIVFVLGVYFIALKPHGLSWNAVGLHSFSKEYWKSILYCIVILAIGSVLILGIMGWFNVGWENKKTQSLQDHMTFFTFLVGFLSAAVISPLYEEIFYRGFLYKWFRVKWGIGAAVMISSLIFTIVHIPTYNTLPVNFFTGIVLSWVYEKSGSIWPGIIIHGTVNGLAVILTAFS</sequence>
<feature type="transmembrane region" description="Helical" evidence="1">
    <location>
        <begin position="130"/>
        <end position="149"/>
    </location>
</feature>
<reference evidence="3 4" key="1">
    <citation type="submission" date="2023-07" db="EMBL/GenBank/DDBJ databases">
        <title>Bacillus lucianemedeirus sp. nov, a new species isolated from an immunobiological production facility.</title>
        <authorList>
            <person name="Costa L.V."/>
            <person name="Miranda R.V.S.L."/>
            <person name="Brandao M.L.L."/>
            <person name="Reis C.M.F."/>
            <person name="Frazao A.M."/>
            <person name="Cruz F.V."/>
            <person name="Baio P.V.P."/>
            <person name="Veras J.F.C."/>
            <person name="Ramos J.N."/>
            <person name="Vieira V."/>
        </authorList>
    </citation>
    <scope>NUCLEOTIDE SEQUENCE [LARGE SCALE GENOMIC DNA]</scope>
    <source>
        <strain evidence="3 4">B190/17</strain>
    </source>
</reference>
<feature type="transmembrane region" description="Helical" evidence="1">
    <location>
        <begin position="89"/>
        <end position="118"/>
    </location>
</feature>
<evidence type="ECO:0000259" key="2">
    <source>
        <dbReference type="Pfam" id="PF02517"/>
    </source>
</evidence>
<keyword evidence="1" id="KW-0812">Transmembrane</keyword>
<comment type="caution">
    <text evidence="3">The sequence shown here is derived from an EMBL/GenBank/DDBJ whole genome shotgun (WGS) entry which is preliminary data.</text>
</comment>
<dbReference type="RefSeq" id="WP_404316836.1">
    <property type="nucleotide sequence ID" value="NZ_JAUIYO010000006.1"/>
</dbReference>
<keyword evidence="1" id="KW-1133">Transmembrane helix</keyword>
<dbReference type="Proteomes" id="UP001619911">
    <property type="component" value="Unassembled WGS sequence"/>
</dbReference>
<name>A0ABW8I8Y5_9BACI</name>
<dbReference type="PANTHER" id="PTHR36435:SF1">
    <property type="entry name" value="CAAX AMINO TERMINAL PROTEASE FAMILY PROTEIN"/>
    <property type="match status" value="1"/>
</dbReference>
<keyword evidence="4" id="KW-1185">Reference proteome</keyword>
<dbReference type="Pfam" id="PF02517">
    <property type="entry name" value="Rce1-like"/>
    <property type="match status" value="1"/>
</dbReference>
<dbReference type="InterPro" id="IPR052710">
    <property type="entry name" value="CAAX_protease"/>
</dbReference>
<feature type="transmembrane region" description="Helical" evidence="1">
    <location>
        <begin position="210"/>
        <end position="230"/>
    </location>
</feature>
<evidence type="ECO:0000313" key="3">
    <source>
        <dbReference type="EMBL" id="MFK2825959.1"/>
    </source>
</evidence>
<feature type="domain" description="CAAX prenyl protease 2/Lysostaphin resistance protein A-like" evidence="2">
    <location>
        <begin position="134"/>
        <end position="222"/>
    </location>
</feature>
<evidence type="ECO:0000313" key="4">
    <source>
        <dbReference type="Proteomes" id="UP001619911"/>
    </source>
</evidence>
<protein>
    <submittedName>
        <fullName evidence="3">Type II CAAX endopeptidase family protein</fullName>
    </submittedName>
</protein>
<dbReference type="InterPro" id="IPR003675">
    <property type="entry name" value="Rce1/LyrA-like_dom"/>
</dbReference>